<feature type="compositionally biased region" description="Basic and acidic residues" evidence="1">
    <location>
        <begin position="411"/>
        <end position="425"/>
    </location>
</feature>
<dbReference type="PANTHER" id="PTHR28069">
    <property type="entry name" value="GH20023P"/>
    <property type="match status" value="1"/>
</dbReference>
<dbReference type="eggNOG" id="ENOG502RZZH">
    <property type="taxonomic scope" value="Eukaryota"/>
</dbReference>
<feature type="chain" id="PRO_5002869356" description="Mitochondrial splicing suppressor 51-like C-terminal domain-containing protein" evidence="2">
    <location>
        <begin position="25"/>
        <end position="817"/>
    </location>
</feature>
<evidence type="ECO:0000259" key="3">
    <source>
        <dbReference type="Pfam" id="PF20179"/>
    </source>
</evidence>
<dbReference type="Proteomes" id="UP000001449">
    <property type="component" value="Chromosome 2"/>
</dbReference>
<name>B8BVU7_THAPS</name>
<keyword evidence="2" id="KW-0732">Signal</keyword>
<dbReference type="EMBL" id="CM000639">
    <property type="protein sequence ID" value="EED95001.1"/>
    <property type="molecule type" value="Genomic_DNA"/>
</dbReference>
<reference evidence="4 5" key="1">
    <citation type="journal article" date="2004" name="Science">
        <title>The genome of the diatom Thalassiosira pseudonana: ecology, evolution, and metabolism.</title>
        <authorList>
            <person name="Armbrust E.V."/>
            <person name="Berges J.A."/>
            <person name="Bowler C."/>
            <person name="Green B.R."/>
            <person name="Martinez D."/>
            <person name="Putnam N.H."/>
            <person name="Zhou S."/>
            <person name="Allen A.E."/>
            <person name="Apt K.E."/>
            <person name="Bechner M."/>
            <person name="Brzezinski M.A."/>
            <person name="Chaal B.K."/>
            <person name="Chiovitti A."/>
            <person name="Davis A.K."/>
            <person name="Demarest M.S."/>
            <person name="Detter J.C."/>
            <person name="Glavina T."/>
            <person name="Goodstein D."/>
            <person name="Hadi M.Z."/>
            <person name="Hellsten U."/>
            <person name="Hildebrand M."/>
            <person name="Jenkins B.D."/>
            <person name="Jurka J."/>
            <person name="Kapitonov V.V."/>
            <person name="Kroger N."/>
            <person name="Lau W.W."/>
            <person name="Lane T.W."/>
            <person name="Larimer F.W."/>
            <person name="Lippmeier J.C."/>
            <person name="Lucas S."/>
            <person name="Medina M."/>
            <person name="Montsant A."/>
            <person name="Obornik M."/>
            <person name="Parker M.S."/>
            <person name="Palenik B."/>
            <person name="Pazour G.J."/>
            <person name="Richardson P.M."/>
            <person name="Rynearson T.A."/>
            <person name="Saito M.A."/>
            <person name="Schwartz D.C."/>
            <person name="Thamatrakoln K."/>
            <person name="Valentin K."/>
            <person name="Vardi A."/>
            <person name="Wilkerson F.P."/>
            <person name="Rokhsar D.S."/>
        </authorList>
    </citation>
    <scope>NUCLEOTIDE SEQUENCE [LARGE SCALE GENOMIC DNA]</scope>
    <source>
        <strain evidence="4 5">CCMP1335</strain>
    </source>
</reference>
<reference evidence="4 5" key="2">
    <citation type="journal article" date="2008" name="Nature">
        <title>The Phaeodactylum genome reveals the evolutionary history of diatom genomes.</title>
        <authorList>
            <person name="Bowler C."/>
            <person name="Allen A.E."/>
            <person name="Badger J.H."/>
            <person name="Grimwood J."/>
            <person name="Jabbari K."/>
            <person name="Kuo A."/>
            <person name="Maheswari U."/>
            <person name="Martens C."/>
            <person name="Maumus F."/>
            <person name="Otillar R.P."/>
            <person name="Rayko E."/>
            <person name="Salamov A."/>
            <person name="Vandepoele K."/>
            <person name="Beszteri B."/>
            <person name="Gruber A."/>
            <person name="Heijde M."/>
            <person name="Katinka M."/>
            <person name="Mock T."/>
            <person name="Valentin K."/>
            <person name="Verret F."/>
            <person name="Berges J.A."/>
            <person name="Brownlee C."/>
            <person name="Cadoret J.P."/>
            <person name="Chiovitti A."/>
            <person name="Choi C.J."/>
            <person name="Coesel S."/>
            <person name="De Martino A."/>
            <person name="Detter J.C."/>
            <person name="Durkin C."/>
            <person name="Falciatore A."/>
            <person name="Fournet J."/>
            <person name="Haruta M."/>
            <person name="Huysman M.J."/>
            <person name="Jenkins B.D."/>
            <person name="Jiroutova K."/>
            <person name="Jorgensen R.E."/>
            <person name="Joubert Y."/>
            <person name="Kaplan A."/>
            <person name="Kroger N."/>
            <person name="Kroth P.G."/>
            <person name="La Roche J."/>
            <person name="Lindquist E."/>
            <person name="Lommer M."/>
            <person name="Martin-Jezequel V."/>
            <person name="Lopez P.J."/>
            <person name="Lucas S."/>
            <person name="Mangogna M."/>
            <person name="McGinnis K."/>
            <person name="Medlin L.K."/>
            <person name="Montsant A."/>
            <person name="Oudot-Le Secq M.P."/>
            <person name="Napoli C."/>
            <person name="Obornik M."/>
            <person name="Parker M.S."/>
            <person name="Petit J.L."/>
            <person name="Porcel B.M."/>
            <person name="Poulsen N."/>
            <person name="Robison M."/>
            <person name="Rychlewski L."/>
            <person name="Rynearson T.A."/>
            <person name="Schmutz J."/>
            <person name="Shapiro H."/>
            <person name="Siaut M."/>
            <person name="Stanley M."/>
            <person name="Sussman M.R."/>
            <person name="Taylor A.R."/>
            <person name="Vardi A."/>
            <person name="von Dassow P."/>
            <person name="Vyverman W."/>
            <person name="Willis A."/>
            <person name="Wyrwicz L.S."/>
            <person name="Rokhsar D.S."/>
            <person name="Weissenbach J."/>
            <person name="Armbrust E.V."/>
            <person name="Green B.R."/>
            <person name="Van de Peer Y."/>
            <person name="Grigoriev I.V."/>
        </authorList>
    </citation>
    <scope>NUCLEOTIDE SEQUENCE [LARGE SCALE GENOMIC DNA]</scope>
    <source>
        <strain evidence="4 5">CCMP1335</strain>
    </source>
</reference>
<evidence type="ECO:0000313" key="4">
    <source>
        <dbReference type="EMBL" id="EED95001.1"/>
    </source>
</evidence>
<evidence type="ECO:0000256" key="1">
    <source>
        <dbReference type="SAM" id="MobiDB-lite"/>
    </source>
</evidence>
<accession>B8BVU7</accession>
<dbReference type="KEGG" id="tps:THAPSDRAFT_21537"/>
<feature type="region of interest" description="Disordered" evidence="1">
    <location>
        <begin position="396"/>
        <end position="427"/>
    </location>
</feature>
<feature type="region of interest" description="Disordered" evidence="1">
    <location>
        <begin position="211"/>
        <end position="242"/>
    </location>
</feature>
<keyword evidence="5" id="KW-1185">Reference proteome</keyword>
<protein>
    <recommendedName>
        <fullName evidence="3">Mitochondrial splicing suppressor 51-like C-terminal domain-containing protein</fullName>
    </recommendedName>
</protein>
<dbReference type="InParanoid" id="B8BVU7"/>
<sequence>MNKFITRLITPTLLLVFFPSESMREYVSQSTDFANPTSSSSCGLWRIDPLLRRLTGMLLVLMSVHLGKPPLLFAIHVDLNTGTSEVSTSPRRLEETDDPGRERESTPLIGQQIKNMAATRVQQIEGGAMRELDVVNESQYVKSESSVRSILIDEALSTWSKALVSVVGDGMADSTDNNDALQSTFTTSYEDTSSNMMSVAGVVNEADDVNRVTRPSNDDVGYESADRHATANEPDGAVDVNDGDAASSSYFMRGYTPLNFDMNAMVMADDSDDEDDDVGAQHHVVRGNINDEVMRGDMFTSGYYHMAAPTRRTNGVKDHVAGIASVREEGGGGAHTHGHAESESDPESEENDLVSADFALLAEQALRGLDEEHRFVLGGSDQLSLGVEAQTTAASALSSSATNEAAAAGTHESDLKLPTETPMKDEDPETTESLAFEACFESDMDQTATASATFASTSKLPKPIMKLKPPSKAKAMDVNAIQKAMESIRIKAPQLATNLDAAAKASSVAYTAIINYTCQSIQQSQMHQKLLHHTIIPPGPLAAFRRHTPKAKASAHNLSRSATMAETVERLWPLICFRRRMKEAQSINTFSIHILGSDGVECSSEELVRKAVGPFVRWLDAALHSGALSSAGESATPTVDTLQVEFSGPNMPDFILGREVDLLPQSNTQPKGLSSAKAIFQRREYHESVKDGDATAPDLAIAFNAGIWGYDSWKPTLAYMLSKDTTHDDESKDEGGTLFVITAYTVEECEDDAEVVVEVAGEVATKRKDASTSKVAHQIWAPEPNPFSSRLERKTASAPQGRLYFENGAWQAWLLGL</sequence>
<dbReference type="PaxDb" id="35128-Thaps21537"/>
<proteinExistence type="predicted"/>
<gene>
    <name evidence="4" type="ORF">THAPSDRAFT_21537</name>
</gene>
<evidence type="ECO:0000256" key="2">
    <source>
        <dbReference type="SAM" id="SignalP"/>
    </source>
</evidence>
<dbReference type="PANTHER" id="PTHR28069:SF2">
    <property type="entry name" value="GH20023P"/>
    <property type="match status" value="1"/>
</dbReference>
<dbReference type="AlphaFoldDB" id="B8BVU7"/>
<evidence type="ECO:0000313" key="5">
    <source>
        <dbReference type="Proteomes" id="UP000001449"/>
    </source>
</evidence>
<dbReference type="InterPro" id="IPR046824">
    <property type="entry name" value="Mss51-like_C"/>
</dbReference>
<feature type="region of interest" description="Disordered" evidence="1">
    <location>
        <begin position="328"/>
        <end position="352"/>
    </location>
</feature>
<dbReference type="HOGENOM" id="CLU_345992_0_0_1"/>
<feature type="domain" description="Mitochondrial splicing suppressor 51-like C-terminal" evidence="3">
    <location>
        <begin position="583"/>
        <end position="794"/>
    </location>
</feature>
<feature type="compositionally biased region" description="Basic and acidic residues" evidence="1">
    <location>
        <begin position="91"/>
        <end position="105"/>
    </location>
</feature>
<feature type="region of interest" description="Disordered" evidence="1">
    <location>
        <begin position="83"/>
        <end position="105"/>
    </location>
</feature>
<dbReference type="RefSeq" id="XP_002287558.1">
    <property type="nucleotide sequence ID" value="XM_002287522.1"/>
</dbReference>
<feature type="compositionally biased region" description="Acidic residues" evidence="1">
    <location>
        <begin position="343"/>
        <end position="352"/>
    </location>
</feature>
<feature type="signal peptide" evidence="2">
    <location>
        <begin position="1"/>
        <end position="24"/>
    </location>
</feature>
<dbReference type="Pfam" id="PF20179">
    <property type="entry name" value="MSS51_C"/>
    <property type="match status" value="1"/>
</dbReference>
<organism evidence="4 5">
    <name type="scientific">Thalassiosira pseudonana</name>
    <name type="common">Marine diatom</name>
    <name type="synonym">Cyclotella nana</name>
    <dbReference type="NCBI Taxonomy" id="35128"/>
    <lineage>
        <taxon>Eukaryota</taxon>
        <taxon>Sar</taxon>
        <taxon>Stramenopiles</taxon>
        <taxon>Ochrophyta</taxon>
        <taxon>Bacillariophyta</taxon>
        <taxon>Coscinodiscophyceae</taxon>
        <taxon>Thalassiosirophycidae</taxon>
        <taxon>Thalassiosirales</taxon>
        <taxon>Thalassiosiraceae</taxon>
        <taxon>Thalassiosira</taxon>
    </lineage>
</organism>
<dbReference type="GeneID" id="7450461"/>
<feature type="compositionally biased region" description="Low complexity" evidence="1">
    <location>
        <begin position="396"/>
        <end position="410"/>
    </location>
</feature>